<feature type="domain" description="RagB/SusD" evidence="6">
    <location>
        <begin position="347"/>
        <end position="492"/>
    </location>
</feature>
<dbReference type="Pfam" id="PF07980">
    <property type="entry name" value="SusD_RagB"/>
    <property type="match status" value="1"/>
</dbReference>
<dbReference type="PROSITE" id="PS51257">
    <property type="entry name" value="PROKAR_LIPOPROTEIN"/>
    <property type="match status" value="1"/>
</dbReference>
<evidence type="ECO:0000256" key="2">
    <source>
        <dbReference type="ARBA" id="ARBA00006275"/>
    </source>
</evidence>
<protein>
    <submittedName>
        <fullName evidence="8">RagB/SusD family nutrient uptake outer membrane protein</fullName>
    </submittedName>
</protein>
<keyword evidence="4" id="KW-0472">Membrane</keyword>
<comment type="subcellular location">
    <subcellularLocation>
        <location evidence="1">Cell outer membrane</location>
    </subcellularLocation>
</comment>
<comment type="caution">
    <text evidence="8">The sequence shown here is derived from an EMBL/GenBank/DDBJ whole genome shotgun (WGS) entry which is preliminary data.</text>
</comment>
<dbReference type="Proteomes" id="UP000309488">
    <property type="component" value="Unassembled WGS sequence"/>
</dbReference>
<evidence type="ECO:0000313" key="8">
    <source>
        <dbReference type="EMBL" id="TKC10456.1"/>
    </source>
</evidence>
<dbReference type="OrthoDB" id="1035036at2"/>
<sequence length="494" mass="55997">MSVKKMKKIIYSITLFTILVLGTSCNKWLDLEPRDGITKQEFWKTKEDVLAAVSGCYASLLASPPNVSDRSLLEYMFVFGELRADMVSPGPSMVNEEFNIINVNTTPDNSFTKWAAFYRTINYCNTVIQEAPAVKSTDPTFTDAALNAYVAEALTLRSLMYFYLARTFGAVPLKLTATTKDTDLLDLAKSTQAEVLNQIVIDLKKAEQGAVTSYGNTRTDKGRVTKFTVNAILADVYLWMEKYPECLAECEKIISSQRFAYVGANSNWFNTVFFRGSSVETIFEFDQTIENPFYNLLVRAQRRYIGSPFLVSDVFVPDDIDPDNIYDIRAASFYNAAFTIQKFGTENPSFVKWQAYRISDIQLIKAEALALTGDGAGALVIVDDLRTRRNAVDPNPKPIIDPADKEAVCDYILAERAREFAFEGKRWFDLLRHAKRNNYSRIDILLDMVSRTVQPTLQQSAITKFRDPNSHYLPIFQDDLFADPKLVQNPFYTK</sequence>
<dbReference type="AlphaFoldDB" id="A0A4U1CSG7"/>
<dbReference type="Pfam" id="PF14322">
    <property type="entry name" value="SusD-like_3"/>
    <property type="match status" value="1"/>
</dbReference>
<organism evidence="8 9">
    <name type="scientific">Pedobacter polaris</name>
    <dbReference type="NCBI Taxonomy" id="2571273"/>
    <lineage>
        <taxon>Bacteria</taxon>
        <taxon>Pseudomonadati</taxon>
        <taxon>Bacteroidota</taxon>
        <taxon>Sphingobacteriia</taxon>
        <taxon>Sphingobacteriales</taxon>
        <taxon>Sphingobacteriaceae</taxon>
        <taxon>Pedobacter</taxon>
    </lineage>
</organism>
<evidence type="ECO:0000256" key="4">
    <source>
        <dbReference type="ARBA" id="ARBA00023136"/>
    </source>
</evidence>
<feature type="domain" description="SusD-like N-terminal" evidence="7">
    <location>
        <begin position="81"/>
        <end position="238"/>
    </location>
</feature>
<proteinExistence type="inferred from homology"/>
<gene>
    <name evidence="8" type="ORF">FA048_09735</name>
</gene>
<evidence type="ECO:0000256" key="1">
    <source>
        <dbReference type="ARBA" id="ARBA00004442"/>
    </source>
</evidence>
<dbReference type="InterPro" id="IPR033985">
    <property type="entry name" value="SusD-like_N"/>
</dbReference>
<evidence type="ECO:0000256" key="3">
    <source>
        <dbReference type="ARBA" id="ARBA00022729"/>
    </source>
</evidence>
<evidence type="ECO:0000313" key="9">
    <source>
        <dbReference type="Proteomes" id="UP000309488"/>
    </source>
</evidence>
<keyword evidence="3" id="KW-0732">Signal</keyword>
<keyword evidence="5" id="KW-0998">Cell outer membrane</keyword>
<dbReference type="CDD" id="cd08977">
    <property type="entry name" value="SusD"/>
    <property type="match status" value="1"/>
</dbReference>
<dbReference type="GO" id="GO:0009279">
    <property type="term" value="C:cell outer membrane"/>
    <property type="evidence" value="ECO:0007669"/>
    <property type="project" value="UniProtKB-SubCell"/>
</dbReference>
<evidence type="ECO:0000259" key="6">
    <source>
        <dbReference type="Pfam" id="PF07980"/>
    </source>
</evidence>
<accession>A0A4U1CSG7</accession>
<reference evidence="8 9" key="1">
    <citation type="submission" date="2019-04" db="EMBL/GenBank/DDBJ databases">
        <title>Pedobacter sp. RP-3-22 sp. nov., isolated from Arctic soil.</title>
        <authorList>
            <person name="Dahal R.H."/>
            <person name="Kim D.-U."/>
        </authorList>
    </citation>
    <scope>NUCLEOTIDE SEQUENCE [LARGE SCALE GENOMIC DNA]</scope>
    <source>
        <strain evidence="8 9">RP-3-22</strain>
    </source>
</reference>
<dbReference type="InterPro" id="IPR012944">
    <property type="entry name" value="SusD_RagB_dom"/>
</dbReference>
<evidence type="ECO:0000259" key="7">
    <source>
        <dbReference type="Pfam" id="PF14322"/>
    </source>
</evidence>
<evidence type="ECO:0000256" key="5">
    <source>
        <dbReference type="ARBA" id="ARBA00023237"/>
    </source>
</evidence>
<keyword evidence="9" id="KW-1185">Reference proteome</keyword>
<dbReference type="Gene3D" id="1.25.40.390">
    <property type="match status" value="1"/>
</dbReference>
<dbReference type="EMBL" id="SWBR01000002">
    <property type="protein sequence ID" value="TKC10456.1"/>
    <property type="molecule type" value="Genomic_DNA"/>
</dbReference>
<dbReference type="SUPFAM" id="SSF48452">
    <property type="entry name" value="TPR-like"/>
    <property type="match status" value="1"/>
</dbReference>
<name>A0A4U1CSG7_9SPHI</name>
<comment type="similarity">
    <text evidence="2">Belongs to the SusD family.</text>
</comment>
<dbReference type="InterPro" id="IPR011990">
    <property type="entry name" value="TPR-like_helical_dom_sf"/>
</dbReference>